<accession>A0A9N9G8E9</accession>
<protein>
    <submittedName>
        <fullName evidence="1">2294_t:CDS:1</fullName>
    </submittedName>
</protein>
<organism evidence="1 2">
    <name type="scientific">Paraglomus brasilianum</name>
    <dbReference type="NCBI Taxonomy" id="144538"/>
    <lineage>
        <taxon>Eukaryota</taxon>
        <taxon>Fungi</taxon>
        <taxon>Fungi incertae sedis</taxon>
        <taxon>Mucoromycota</taxon>
        <taxon>Glomeromycotina</taxon>
        <taxon>Glomeromycetes</taxon>
        <taxon>Paraglomerales</taxon>
        <taxon>Paraglomeraceae</taxon>
        <taxon>Paraglomus</taxon>
    </lineage>
</organism>
<dbReference type="AlphaFoldDB" id="A0A9N9G8E9"/>
<dbReference type="SUPFAM" id="SSF52047">
    <property type="entry name" value="RNI-like"/>
    <property type="match status" value="1"/>
</dbReference>
<keyword evidence="2" id="KW-1185">Reference proteome</keyword>
<sequence>MSVHQKDFPFLCLSQIFSELSESSSDLYSCLRVNRMWYNCAAEYLWATPFYWHGTKAGRMLGIFLPLLSKEHFDCLEFDIPTTQPTINYLQLVKTLSMPCCMSAIERYVYMINSPDFPDMITDGRIDAELLNDTEKCTNLLLLRLCRGMIIACPSLTEIDMIVYSKSSYQWNASDWNLFNIETNLNHVRQIRLSQGLHPNILRSAAENLRDIELLDWSESGVYIKDIYYYYSNISKLISNQKGLKKAFFLAHNPSELSLQLIWEALCTQARTLRRIEIYTDANIWTIFNTFGQCINLSHIKLANCILCPHDWLELPSDIFANLNILELESVEFNYYGICALLGNVKENLKTISVKDIKYDTDLWRTCAVNTPNLTKLEVRIELKSYIPLIQNGLSLWQNLESLSIVICGTQFGKENNGLLSRVLLSLGENLPKTVKVFELIIFHQLPSETFTSFLSVCSARIESFFLRINGINDEHINTLLKYMGCSLKSIRLFGDGYVSPDTRSKLINQVPYVSFTMW</sequence>
<proteinExistence type="predicted"/>
<comment type="caution">
    <text evidence="1">The sequence shown here is derived from an EMBL/GenBank/DDBJ whole genome shotgun (WGS) entry which is preliminary data.</text>
</comment>
<reference evidence="1" key="1">
    <citation type="submission" date="2021-06" db="EMBL/GenBank/DDBJ databases">
        <authorList>
            <person name="Kallberg Y."/>
            <person name="Tangrot J."/>
            <person name="Rosling A."/>
        </authorList>
    </citation>
    <scope>NUCLEOTIDE SEQUENCE</scope>
    <source>
        <strain evidence="1">BR232B</strain>
    </source>
</reference>
<gene>
    <name evidence="1" type="ORF">PBRASI_LOCUS7187</name>
</gene>
<evidence type="ECO:0000313" key="2">
    <source>
        <dbReference type="Proteomes" id="UP000789739"/>
    </source>
</evidence>
<dbReference type="Proteomes" id="UP000789739">
    <property type="component" value="Unassembled WGS sequence"/>
</dbReference>
<name>A0A9N9G8E9_9GLOM</name>
<evidence type="ECO:0000313" key="1">
    <source>
        <dbReference type="EMBL" id="CAG8592246.1"/>
    </source>
</evidence>
<dbReference type="EMBL" id="CAJVPI010001062">
    <property type="protein sequence ID" value="CAG8592246.1"/>
    <property type="molecule type" value="Genomic_DNA"/>
</dbReference>